<dbReference type="Gene3D" id="2.40.50.140">
    <property type="entry name" value="Nucleic acid-binding proteins"/>
    <property type="match status" value="1"/>
</dbReference>
<dbReference type="InterPro" id="IPR012340">
    <property type="entry name" value="NA-bd_OB-fold"/>
</dbReference>
<dbReference type="SUPFAM" id="SSF50249">
    <property type="entry name" value="Nucleic acid-binding proteins"/>
    <property type="match status" value="1"/>
</dbReference>
<keyword evidence="1 7" id="KW-0436">Ligase</keyword>
<dbReference type="Pfam" id="PF00152">
    <property type="entry name" value="tRNA-synt_2"/>
    <property type="match status" value="2"/>
</dbReference>
<evidence type="ECO:0000256" key="1">
    <source>
        <dbReference type="ARBA" id="ARBA00022598"/>
    </source>
</evidence>
<dbReference type="CDD" id="cd00775">
    <property type="entry name" value="LysRS_core"/>
    <property type="match status" value="1"/>
</dbReference>
<dbReference type="Proteomes" id="UP000053947">
    <property type="component" value="Unassembled WGS sequence"/>
</dbReference>
<keyword evidence="2 7" id="KW-0479">Metal-binding</keyword>
<comment type="caution">
    <text evidence="10">The sequence shown here is derived from an EMBL/GenBank/DDBJ whole genome shotgun (WGS) entry which is preliminary data.</text>
</comment>
<proteinExistence type="inferred from homology"/>
<dbReference type="GO" id="GO:0004824">
    <property type="term" value="F:lysine-tRNA ligase activity"/>
    <property type="evidence" value="ECO:0007669"/>
    <property type="project" value="UniProtKB-UniRule"/>
</dbReference>
<accession>A0A0W0GJR9</accession>
<evidence type="ECO:0000256" key="5">
    <source>
        <dbReference type="ARBA" id="ARBA00023146"/>
    </source>
</evidence>
<dbReference type="EMBL" id="LFDV01000002">
    <property type="protein sequence ID" value="KTB48810.1"/>
    <property type="molecule type" value="Genomic_DNA"/>
</dbReference>
<keyword evidence="5 7" id="KW-0030">Aminoacyl-tRNA synthetase</keyword>
<dbReference type="AlphaFoldDB" id="A0A0W0GJR9"/>
<evidence type="ECO:0000256" key="4">
    <source>
        <dbReference type="ARBA" id="ARBA00022840"/>
    </source>
</evidence>
<dbReference type="Pfam" id="PF01336">
    <property type="entry name" value="tRNA_anti-codon"/>
    <property type="match status" value="1"/>
</dbReference>
<dbReference type="GO" id="GO:0000049">
    <property type="term" value="F:tRNA binding"/>
    <property type="evidence" value="ECO:0007669"/>
    <property type="project" value="TreeGrafter"/>
</dbReference>
<dbReference type="GO" id="GO:0006430">
    <property type="term" value="P:lysyl-tRNA aminoacylation"/>
    <property type="evidence" value="ECO:0007669"/>
    <property type="project" value="UniProtKB-UniRule"/>
</dbReference>
<keyword evidence="7" id="KW-0963">Cytoplasm</keyword>
<dbReference type="GO" id="GO:0000287">
    <property type="term" value="F:magnesium ion binding"/>
    <property type="evidence" value="ECO:0007669"/>
    <property type="project" value="UniProtKB-UniRule"/>
</dbReference>
<feature type="domain" description="Aminoacyl-transfer RNA synthetases class-II family profile" evidence="9">
    <location>
        <begin position="171"/>
        <end position="583"/>
    </location>
</feature>
<evidence type="ECO:0000256" key="2">
    <source>
        <dbReference type="ARBA" id="ARBA00022723"/>
    </source>
</evidence>
<evidence type="ECO:0000256" key="3">
    <source>
        <dbReference type="ARBA" id="ARBA00022741"/>
    </source>
</evidence>
<keyword evidence="7 8" id="KW-0460">Magnesium</keyword>
<organism evidence="10 11">
    <name type="scientific">Dehalogenimonas alkenigignens</name>
    <dbReference type="NCBI Taxonomy" id="1217799"/>
    <lineage>
        <taxon>Bacteria</taxon>
        <taxon>Bacillati</taxon>
        <taxon>Chloroflexota</taxon>
        <taxon>Dehalococcoidia</taxon>
        <taxon>Dehalococcoidales</taxon>
        <taxon>Dehalococcoidaceae</taxon>
        <taxon>Dehalogenimonas</taxon>
    </lineage>
</organism>
<comment type="similarity">
    <text evidence="7">Belongs to the class-II aminoacyl-tRNA synthetase family.</text>
</comment>
<dbReference type="InterPro" id="IPR006195">
    <property type="entry name" value="aa-tRNA-synth_II"/>
</dbReference>
<dbReference type="NCBIfam" id="TIGR00499">
    <property type="entry name" value="lysS_bact"/>
    <property type="match status" value="1"/>
</dbReference>
<dbReference type="GO" id="GO:0005829">
    <property type="term" value="C:cytosol"/>
    <property type="evidence" value="ECO:0007669"/>
    <property type="project" value="TreeGrafter"/>
</dbReference>
<evidence type="ECO:0000256" key="7">
    <source>
        <dbReference type="HAMAP-Rule" id="MF_00252"/>
    </source>
</evidence>
<dbReference type="PATRIC" id="fig|1217799.6.peg.1706"/>
<reference evidence="10 11" key="1">
    <citation type="submission" date="2015-06" db="EMBL/GenBank/DDBJ databases">
        <title>Genome sequence of the organohalide-respiring Dehalogenimonas alkenigignens type strain (IP3-3T).</title>
        <authorList>
            <person name="Key T.A."/>
            <person name="Richmond D.P."/>
            <person name="Bowman K.S."/>
            <person name="Cho Y.-J."/>
            <person name="Chun J."/>
            <person name="da Costa M.S."/>
            <person name="Rainey F.A."/>
            <person name="Moe W.M."/>
        </authorList>
    </citation>
    <scope>NUCLEOTIDE SEQUENCE [LARGE SCALE GENOMIC DNA]</scope>
    <source>
        <strain evidence="10 11">IP3-3</strain>
    </source>
</reference>
<dbReference type="STRING" id="1217799.DEALK_16570"/>
<evidence type="ECO:0000313" key="10">
    <source>
        <dbReference type="EMBL" id="KTB48810.1"/>
    </source>
</evidence>
<dbReference type="InterPro" id="IPR044136">
    <property type="entry name" value="Lys-tRNA-ligase_II_N"/>
</dbReference>
<evidence type="ECO:0000313" key="11">
    <source>
        <dbReference type="Proteomes" id="UP000053947"/>
    </source>
</evidence>
<dbReference type="HAMAP" id="MF_00252">
    <property type="entry name" value="Lys_tRNA_synth_class2"/>
    <property type="match status" value="1"/>
</dbReference>
<keyword evidence="7" id="KW-0648">Protein biosynthesis</keyword>
<name>A0A0W0GJR9_9CHLR</name>
<dbReference type="PROSITE" id="PS50862">
    <property type="entry name" value="AA_TRNA_LIGASE_II"/>
    <property type="match status" value="1"/>
</dbReference>
<dbReference type="CDD" id="cd04322">
    <property type="entry name" value="LysRS_N"/>
    <property type="match status" value="1"/>
</dbReference>
<keyword evidence="4 7" id="KW-0067">ATP-binding</keyword>
<keyword evidence="11" id="KW-1185">Reference proteome</keyword>
<dbReference type="InterPro" id="IPR018149">
    <property type="entry name" value="Lys-tRNA-synth_II_C"/>
</dbReference>
<dbReference type="NCBIfam" id="NF001756">
    <property type="entry name" value="PRK00484.1"/>
    <property type="match status" value="1"/>
</dbReference>
<dbReference type="PRINTS" id="PR00982">
    <property type="entry name" value="TRNASYNTHLYS"/>
</dbReference>
<feature type="binding site" evidence="7">
    <location>
        <position position="408"/>
    </location>
    <ligand>
        <name>Mg(2+)</name>
        <dbReference type="ChEBI" id="CHEBI:18420"/>
        <label>1</label>
    </ligand>
</feature>
<dbReference type="Gene3D" id="3.30.930.10">
    <property type="entry name" value="Bira Bifunctional Protein, Domain 2"/>
    <property type="match status" value="1"/>
</dbReference>
<feature type="binding site" evidence="7">
    <location>
        <position position="408"/>
    </location>
    <ligand>
        <name>Mg(2+)</name>
        <dbReference type="ChEBI" id="CHEBI:18420"/>
        <label>2</label>
    </ligand>
</feature>
<dbReference type="InterPro" id="IPR004364">
    <property type="entry name" value="Aa-tRNA-synt_II"/>
</dbReference>
<dbReference type="SUPFAM" id="SSF55681">
    <property type="entry name" value="Class II aaRS and biotin synthetases"/>
    <property type="match status" value="1"/>
</dbReference>
<dbReference type="InterPro" id="IPR002313">
    <property type="entry name" value="Lys-tRNA-ligase_II"/>
</dbReference>
<comment type="catalytic activity">
    <reaction evidence="6 7 8">
        <text>tRNA(Lys) + L-lysine + ATP = L-lysyl-tRNA(Lys) + AMP + diphosphate</text>
        <dbReference type="Rhea" id="RHEA:20792"/>
        <dbReference type="Rhea" id="RHEA-COMP:9696"/>
        <dbReference type="Rhea" id="RHEA-COMP:9697"/>
        <dbReference type="ChEBI" id="CHEBI:30616"/>
        <dbReference type="ChEBI" id="CHEBI:32551"/>
        <dbReference type="ChEBI" id="CHEBI:33019"/>
        <dbReference type="ChEBI" id="CHEBI:78442"/>
        <dbReference type="ChEBI" id="CHEBI:78529"/>
        <dbReference type="ChEBI" id="CHEBI:456215"/>
        <dbReference type="EC" id="6.1.1.6"/>
    </reaction>
</comment>
<dbReference type="InterPro" id="IPR045864">
    <property type="entry name" value="aa-tRNA-synth_II/BPL/LPL"/>
</dbReference>
<dbReference type="InterPro" id="IPR004365">
    <property type="entry name" value="NA-bd_OB_tRNA"/>
</dbReference>
<protein>
    <recommendedName>
        <fullName evidence="7">Lysine--tRNA ligase</fullName>
        <ecNumber evidence="7">6.1.1.6</ecNumber>
    </recommendedName>
    <alternativeName>
        <fullName evidence="7">Lysyl-tRNA synthetase</fullName>
        <shortName evidence="7">LysRS</shortName>
    </alternativeName>
</protein>
<comment type="subunit">
    <text evidence="7">Homodimer.</text>
</comment>
<dbReference type="GO" id="GO:0005524">
    <property type="term" value="F:ATP binding"/>
    <property type="evidence" value="ECO:0007669"/>
    <property type="project" value="UniProtKB-UniRule"/>
</dbReference>
<sequence>MTSRLDSITRERLDKLSRLKQLGIEAYPNTFRRSHSCLEAVKILEASEKAGSDAPEVTVAGRLVSRRGMGKINFLDIRDGSGKIQILCGKDHVKEGWDILAALDIGDFIGVTGKLLRTRSGEPTVGAVKLTLLTKSLQPLPEKWHGLQDTETRYRQRYLDLISNPDVRETFRARALIISGIRRYLDSHNFLEVETPVLQPAAGGAAARPFITHHNALDRDFYLRIALELHLKRLIVGGFDGVYEIGRIFRNEGISFKHNPEFTMLECYQAYADYRDVMQTVENMVSGIVKDITGGYTVKFGENTLDFNPPWPRIDFRSELLKRSGVDFLAYDGIEPLRQKMRELGIAVDPKKDKGKLLDELLSTFVEPNLTQPCFLVDYPIEMSPLAKTRPDEPRVVERFEAFAAGMEIANAFSELNDPLEQERRFKLQILYRNTQAQLALLTAELIEEMQNQVTGLTHIDPVKVAGLAARAGALGTEIETQATDNPSLKKMMSTFREHIHEIEHKSGSLSEKNVAAFAENLAADMDEIRRGRGDEEEETIDEDFITALEYGMPPTGGLGIGIDRLTMVITNNQSIREVIFFPALKDKE</sequence>
<dbReference type="PANTHER" id="PTHR42918">
    <property type="entry name" value="LYSYL-TRNA SYNTHETASE"/>
    <property type="match status" value="1"/>
</dbReference>
<dbReference type="EC" id="6.1.1.6" evidence="7"/>
<evidence type="ECO:0000259" key="9">
    <source>
        <dbReference type="PROSITE" id="PS50862"/>
    </source>
</evidence>
<comment type="cofactor">
    <cofactor evidence="7 8">
        <name>Mg(2+)</name>
        <dbReference type="ChEBI" id="CHEBI:18420"/>
    </cofactor>
    <text evidence="7 8">Binds 3 Mg(2+) ions per subunit.</text>
</comment>
<feature type="binding site" evidence="7">
    <location>
        <position position="401"/>
    </location>
    <ligand>
        <name>Mg(2+)</name>
        <dbReference type="ChEBI" id="CHEBI:18420"/>
        <label>1</label>
    </ligand>
</feature>
<evidence type="ECO:0000256" key="6">
    <source>
        <dbReference type="ARBA" id="ARBA00048573"/>
    </source>
</evidence>
<evidence type="ECO:0000256" key="8">
    <source>
        <dbReference type="RuleBase" id="RU000336"/>
    </source>
</evidence>
<keyword evidence="3 7" id="KW-0547">Nucleotide-binding</keyword>
<dbReference type="PANTHER" id="PTHR42918:SF15">
    <property type="entry name" value="LYSINE--TRNA LIGASE, CHLOROPLASTIC_MITOCHONDRIAL"/>
    <property type="match status" value="1"/>
</dbReference>
<comment type="subcellular location">
    <subcellularLocation>
        <location evidence="7">Cytoplasm</location>
    </subcellularLocation>
</comment>
<gene>
    <name evidence="7" type="primary">lysS</name>
    <name evidence="10" type="ORF">DEALK_16570</name>
</gene>